<keyword evidence="10" id="KW-1185">Reference proteome</keyword>
<sequence>MACPEVHLSSLEKPEDSTFTPEADVAQDEDKRDKSDSTSTFGAEDGDGSEDDNDIVWHYLEFETELPSPAHLSQPTPNSRAESPPQCPDLKKYTSPFLWSSARKRMMTALSCLVTFIAAYNSGAYSPGVAQMASEWNVSRVAVLVGITTFTCGFAIAPMFLAPFSEINGRRPVFVVTGLLFVVFQIVCAVTPTFAGELVNRFLAGAMSSTFSTMVGGVVSDIFHAQDRNTPMTLFSAAALLGTGFGPLICGFIANRTTWRWIFYHQVILDGAVMIAVILFFKETRGSVLLSRKAKALNKWYESLEAAGYPGVTMPPSNTSSPEKKIVQRIRWKVLADEERSSIATMLRISLLRPFTMLFTEPVVFFFSLWVSFSWGVLYMTFASVPLIFERTYSFNIEQVGGIFAATCVASVLFAVVAIYQEDLGRKYLPASQVTLLDSPEGRLYFACVESALLPIGCLWLCITGAYPSIHWIVPTLGLGCSTMGIFSIYLAVFNYLADSYHRYASSALAAQSFSRNMLAGAFPLFTTQMFNKMTFQGAGGFLGGVGFLLTAVPWVLLLYGPTIRARSKLAGEIVKT</sequence>
<dbReference type="Proteomes" id="UP000033647">
    <property type="component" value="Unassembled WGS sequence"/>
</dbReference>
<dbReference type="PROSITE" id="PS50850">
    <property type="entry name" value="MFS"/>
    <property type="match status" value="1"/>
</dbReference>
<feature type="transmembrane region" description="Helical" evidence="7">
    <location>
        <begin position="401"/>
        <end position="420"/>
    </location>
</feature>
<dbReference type="AlphaFoldDB" id="A0A0F4GJJ3"/>
<protein>
    <submittedName>
        <fullName evidence="9">MFS multidrug transporter like protein</fullName>
    </submittedName>
</protein>
<name>A0A0F4GJJ3_9PEZI</name>
<dbReference type="FunFam" id="1.20.1720.10:FF:000061">
    <property type="entry name" value="Uncharacterized protein"/>
    <property type="match status" value="1"/>
</dbReference>
<evidence type="ECO:0000256" key="7">
    <source>
        <dbReference type="SAM" id="Phobius"/>
    </source>
</evidence>
<feature type="domain" description="Major facilitator superfamily (MFS) profile" evidence="8">
    <location>
        <begin position="107"/>
        <end position="564"/>
    </location>
</feature>
<organism evidence="9 10">
    <name type="scientific">Zymoseptoria brevis</name>
    <dbReference type="NCBI Taxonomy" id="1047168"/>
    <lineage>
        <taxon>Eukaryota</taxon>
        <taxon>Fungi</taxon>
        <taxon>Dikarya</taxon>
        <taxon>Ascomycota</taxon>
        <taxon>Pezizomycotina</taxon>
        <taxon>Dothideomycetes</taxon>
        <taxon>Dothideomycetidae</taxon>
        <taxon>Mycosphaerellales</taxon>
        <taxon>Mycosphaerellaceae</taxon>
        <taxon>Zymoseptoria</taxon>
    </lineage>
</organism>
<evidence type="ECO:0000256" key="3">
    <source>
        <dbReference type="ARBA" id="ARBA00022692"/>
    </source>
</evidence>
<feature type="compositionally biased region" description="Polar residues" evidence="6">
    <location>
        <begin position="71"/>
        <end position="81"/>
    </location>
</feature>
<comment type="caution">
    <text evidence="9">The sequence shown here is derived from an EMBL/GenBank/DDBJ whole genome shotgun (WGS) entry which is preliminary data.</text>
</comment>
<feature type="transmembrane region" description="Helical" evidence="7">
    <location>
        <begin position="107"/>
        <end position="126"/>
    </location>
</feature>
<dbReference type="SUPFAM" id="SSF103473">
    <property type="entry name" value="MFS general substrate transporter"/>
    <property type="match status" value="1"/>
</dbReference>
<feature type="transmembrane region" description="Helical" evidence="7">
    <location>
        <begin position="138"/>
        <end position="161"/>
    </location>
</feature>
<feature type="transmembrane region" description="Helical" evidence="7">
    <location>
        <begin position="444"/>
        <end position="467"/>
    </location>
</feature>
<dbReference type="InterPro" id="IPR020846">
    <property type="entry name" value="MFS_dom"/>
</dbReference>
<evidence type="ECO:0000259" key="8">
    <source>
        <dbReference type="PROSITE" id="PS50850"/>
    </source>
</evidence>
<feature type="region of interest" description="Disordered" evidence="6">
    <location>
        <begin position="1"/>
        <end position="54"/>
    </location>
</feature>
<evidence type="ECO:0000313" key="9">
    <source>
        <dbReference type="EMBL" id="KJX97252.1"/>
    </source>
</evidence>
<feature type="transmembrane region" description="Helical" evidence="7">
    <location>
        <begin position="473"/>
        <end position="497"/>
    </location>
</feature>
<dbReference type="Gene3D" id="1.20.1250.20">
    <property type="entry name" value="MFS general substrate transporter like domains"/>
    <property type="match status" value="1"/>
</dbReference>
<evidence type="ECO:0000256" key="5">
    <source>
        <dbReference type="ARBA" id="ARBA00023136"/>
    </source>
</evidence>
<dbReference type="PANTHER" id="PTHR23502">
    <property type="entry name" value="MAJOR FACILITATOR SUPERFAMILY"/>
    <property type="match status" value="1"/>
</dbReference>
<proteinExistence type="inferred from homology"/>
<evidence type="ECO:0000256" key="1">
    <source>
        <dbReference type="ARBA" id="ARBA00004141"/>
    </source>
</evidence>
<feature type="transmembrane region" description="Helical" evidence="7">
    <location>
        <begin position="235"/>
        <end position="255"/>
    </location>
</feature>
<feature type="transmembrane region" description="Helical" evidence="7">
    <location>
        <begin position="539"/>
        <end position="560"/>
    </location>
</feature>
<keyword evidence="4 7" id="KW-1133">Transmembrane helix</keyword>
<feature type="transmembrane region" description="Helical" evidence="7">
    <location>
        <begin position="202"/>
        <end position="223"/>
    </location>
</feature>
<evidence type="ECO:0000256" key="2">
    <source>
        <dbReference type="ARBA" id="ARBA00008335"/>
    </source>
</evidence>
<feature type="transmembrane region" description="Helical" evidence="7">
    <location>
        <begin position="173"/>
        <end position="196"/>
    </location>
</feature>
<feature type="region of interest" description="Disordered" evidence="6">
    <location>
        <begin position="68"/>
        <end position="88"/>
    </location>
</feature>
<evidence type="ECO:0000256" key="4">
    <source>
        <dbReference type="ARBA" id="ARBA00022989"/>
    </source>
</evidence>
<dbReference type="STRING" id="1047168.A0A0F4GJJ3"/>
<dbReference type="PANTHER" id="PTHR23502:SF134">
    <property type="entry name" value="MAJOR FACILITATOR SUPERFAMILY (MFS) PROFILE DOMAIN-CONTAINING PROTEIN-RELATED"/>
    <property type="match status" value="1"/>
</dbReference>
<evidence type="ECO:0000256" key="6">
    <source>
        <dbReference type="SAM" id="MobiDB-lite"/>
    </source>
</evidence>
<dbReference type="InterPro" id="IPR036259">
    <property type="entry name" value="MFS_trans_sf"/>
</dbReference>
<dbReference type="Pfam" id="PF07690">
    <property type="entry name" value="MFS_1"/>
    <property type="match status" value="1"/>
</dbReference>
<keyword evidence="5 7" id="KW-0472">Membrane</keyword>
<dbReference type="OrthoDB" id="6770063at2759"/>
<feature type="transmembrane region" description="Helical" evidence="7">
    <location>
        <begin position="261"/>
        <end position="281"/>
    </location>
</feature>
<dbReference type="FunFam" id="1.20.1250.20:FF:000082">
    <property type="entry name" value="MFS multidrug transporter, putative"/>
    <property type="match status" value="1"/>
</dbReference>
<dbReference type="GO" id="GO:0022857">
    <property type="term" value="F:transmembrane transporter activity"/>
    <property type="evidence" value="ECO:0007669"/>
    <property type="project" value="InterPro"/>
</dbReference>
<dbReference type="EMBL" id="LAFY01000511">
    <property type="protein sequence ID" value="KJX97252.1"/>
    <property type="molecule type" value="Genomic_DNA"/>
</dbReference>
<comment type="similarity">
    <text evidence="2">Belongs to the major facilitator superfamily.</text>
</comment>
<keyword evidence="3 7" id="KW-0812">Transmembrane</keyword>
<comment type="subcellular location">
    <subcellularLocation>
        <location evidence="1">Membrane</location>
        <topology evidence="1">Multi-pass membrane protein</topology>
    </subcellularLocation>
</comment>
<dbReference type="CDD" id="cd17323">
    <property type="entry name" value="MFS_Tpo1_MDR_like"/>
    <property type="match status" value="1"/>
</dbReference>
<dbReference type="InterPro" id="IPR011701">
    <property type="entry name" value="MFS"/>
</dbReference>
<accession>A0A0F4GJJ3</accession>
<evidence type="ECO:0000313" key="10">
    <source>
        <dbReference type="Proteomes" id="UP000033647"/>
    </source>
</evidence>
<dbReference type="GO" id="GO:0005886">
    <property type="term" value="C:plasma membrane"/>
    <property type="evidence" value="ECO:0007669"/>
    <property type="project" value="TreeGrafter"/>
</dbReference>
<feature type="transmembrane region" description="Helical" evidence="7">
    <location>
        <begin position="363"/>
        <end position="389"/>
    </location>
</feature>
<reference evidence="9 10" key="1">
    <citation type="submission" date="2015-03" db="EMBL/GenBank/DDBJ databases">
        <title>RNA-seq based gene annotation and comparative genomics of four Zymoseptoria species reveal species-specific pathogenicity related genes and transposable element activity.</title>
        <authorList>
            <person name="Grandaubert J."/>
            <person name="Bhattacharyya A."/>
            <person name="Stukenbrock E.H."/>
        </authorList>
    </citation>
    <scope>NUCLEOTIDE SEQUENCE [LARGE SCALE GENOMIC DNA]</scope>
    <source>
        <strain evidence="9 10">Zb18110</strain>
    </source>
</reference>
<gene>
    <name evidence="9" type="ORF">TI39_contig519g00010</name>
</gene>
<feature type="compositionally biased region" description="Acidic residues" evidence="6">
    <location>
        <begin position="44"/>
        <end position="54"/>
    </location>
</feature>